<feature type="transmembrane region" description="Helical" evidence="7">
    <location>
        <begin position="20"/>
        <end position="48"/>
    </location>
</feature>
<feature type="transmembrane region" description="Helical" evidence="7">
    <location>
        <begin position="157"/>
        <end position="184"/>
    </location>
</feature>
<feature type="domain" description="ABC transporter" evidence="8">
    <location>
        <begin position="340"/>
        <end position="556"/>
    </location>
</feature>
<keyword evidence="3" id="KW-0547">Nucleotide-binding</keyword>
<organism evidence="10 11">
    <name type="scientific">Candidatus Uhrbacteria bacterium RIFCSPLOWO2_01_FULL_47_24</name>
    <dbReference type="NCBI Taxonomy" id="1802401"/>
    <lineage>
        <taxon>Bacteria</taxon>
        <taxon>Candidatus Uhriibacteriota</taxon>
    </lineage>
</organism>
<dbReference type="InterPro" id="IPR017871">
    <property type="entry name" value="ABC_transporter-like_CS"/>
</dbReference>
<dbReference type="SUPFAM" id="SSF90123">
    <property type="entry name" value="ABC transporter transmembrane region"/>
    <property type="match status" value="1"/>
</dbReference>
<dbReference type="GO" id="GO:0140359">
    <property type="term" value="F:ABC-type transporter activity"/>
    <property type="evidence" value="ECO:0007669"/>
    <property type="project" value="InterPro"/>
</dbReference>
<accession>A0A1F7UUH1</accession>
<evidence type="ECO:0000256" key="2">
    <source>
        <dbReference type="ARBA" id="ARBA00022692"/>
    </source>
</evidence>
<dbReference type="Pfam" id="PF00005">
    <property type="entry name" value="ABC_tran"/>
    <property type="match status" value="1"/>
</dbReference>
<sequence length="557" mass="62597">MKTGLLLVYSYFKEHPRTYTRVVIVAVIIGILELVGISSLVPAVGILLGEEISGLPAPVIKLVQGVSPTVIIGTYLVLVVVQLLMGILNETIFLNDMVKWSKKLTRDFLGNILAVEFKQSAKLNPGEAETMIVRNLSYSTSIRHAVANLLSDSILCLFYIMIVLFISYYAIFLLVPLAVIMLLMQSVTLRMRVRYTKIAKQKNLEVAQHISEFFSDLRGLLLGKKKIFLDRAEQLVLKAFKSLTRNAQVDAVMHQSYQPLLFLISLSTVFIWKTIFNIPNATILLILYAFYRAAPKINTTISKFSEIVVKSPADIKLDIMRWEQLIPAPRPGFLPKDASVVFKGVELRYNDSKNLLQDVNFEVKLGELVCIVGKSGTGKSTILDVICGFCNPHKGLVRLGQVGYDELDWRQWRKNLALLRPESVVVSGTWIENVAFLEDNPDLVKVERLLNDVGLLEHVKEYSGGINAEISARGGNLSAGQRQRLLMARMLYRDPELLILDEPTSNLDTATEIFIHDLLFSLKRKKTIIVVSHRDSVKQHADRIYEVNMDGGVTVIK</sequence>
<dbReference type="EMBL" id="MGEJ01000007">
    <property type="protein sequence ID" value="OGL81358.1"/>
    <property type="molecule type" value="Genomic_DNA"/>
</dbReference>
<dbReference type="InterPro" id="IPR027417">
    <property type="entry name" value="P-loop_NTPase"/>
</dbReference>
<evidence type="ECO:0000259" key="8">
    <source>
        <dbReference type="PROSITE" id="PS50893"/>
    </source>
</evidence>
<evidence type="ECO:0000259" key="9">
    <source>
        <dbReference type="PROSITE" id="PS50929"/>
    </source>
</evidence>
<feature type="domain" description="ABC transmembrane type-1" evidence="9">
    <location>
        <begin position="22"/>
        <end position="215"/>
    </location>
</feature>
<evidence type="ECO:0000256" key="7">
    <source>
        <dbReference type="SAM" id="Phobius"/>
    </source>
</evidence>
<dbReference type="Gene3D" id="1.20.1560.10">
    <property type="entry name" value="ABC transporter type 1, transmembrane domain"/>
    <property type="match status" value="1"/>
</dbReference>
<evidence type="ECO:0000256" key="5">
    <source>
        <dbReference type="ARBA" id="ARBA00022989"/>
    </source>
</evidence>
<dbReference type="Proteomes" id="UP000176897">
    <property type="component" value="Unassembled WGS sequence"/>
</dbReference>
<dbReference type="PROSITE" id="PS50893">
    <property type="entry name" value="ABC_TRANSPORTER_2"/>
    <property type="match status" value="1"/>
</dbReference>
<keyword evidence="2 7" id="KW-0812">Transmembrane</keyword>
<evidence type="ECO:0000256" key="3">
    <source>
        <dbReference type="ARBA" id="ARBA00022741"/>
    </source>
</evidence>
<keyword evidence="5 7" id="KW-1133">Transmembrane helix</keyword>
<dbReference type="GO" id="GO:0005524">
    <property type="term" value="F:ATP binding"/>
    <property type="evidence" value="ECO:0007669"/>
    <property type="project" value="UniProtKB-KW"/>
</dbReference>
<name>A0A1F7UUH1_9BACT</name>
<evidence type="ECO:0000256" key="1">
    <source>
        <dbReference type="ARBA" id="ARBA00004651"/>
    </source>
</evidence>
<dbReference type="Gene3D" id="3.40.50.300">
    <property type="entry name" value="P-loop containing nucleotide triphosphate hydrolases"/>
    <property type="match status" value="1"/>
</dbReference>
<evidence type="ECO:0008006" key="12">
    <source>
        <dbReference type="Google" id="ProtNLM"/>
    </source>
</evidence>
<dbReference type="CDD" id="cd03228">
    <property type="entry name" value="ABCC_MRP_Like"/>
    <property type="match status" value="1"/>
</dbReference>
<dbReference type="InterPro" id="IPR003593">
    <property type="entry name" value="AAA+_ATPase"/>
</dbReference>
<keyword evidence="6 7" id="KW-0472">Membrane</keyword>
<keyword evidence="4" id="KW-0067">ATP-binding</keyword>
<dbReference type="PANTHER" id="PTHR24221">
    <property type="entry name" value="ATP-BINDING CASSETTE SUB-FAMILY B"/>
    <property type="match status" value="1"/>
</dbReference>
<evidence type="ECO:0000256" key="6">
    <source>
        <dbReference type="ARBA" id="ARBA00023136"/>
    </source>
</evidence>
<evidence type="ECO:0000313" key="11">
    <source>
        <dbReference type="Proteomes" id="UP000176897"/>
    </source>
</evidence>
<comment type="subcellular location">
    <subcellularLocation>
        <location evidence="1">Cell membrane</location>
        <topology evidence="1">Multi-pass membrane protein</topology>
    </subcellularLocation>
</comment>
<dbReference type="PROSITE" id="PS00211">
    <property type="entry name" value="ABC_TRANSPORTER_1"/>
    <property type="match status" value="1"/>
</dbReference>
<feature type="transmembrane region" description="Helical" evidence="7">
    <location>
        <begin position="260"/>
        <end position="291"/>
    </location>
</feature>
<evidence type="ECO:0000313" key="10">
    <source>
        <dbReference type="EMBL" id="OGL81358.1"/>
    </source>
</evidence>
<dbReference type="Pfam" id="PF00664">
    <property type="entry name" value="ABC_membrane"/>
    <property type="match status" value="1"/>
</dbReference>
<dbReference type="STRING" id="1802401.A3B21_00335"/>
<proteinExistence type="predicted"/>
<dbReference type="PANTHER" id="PTHR24221:SF654">
    <property type="entry name" value="ATP-BINDING CASSETTE SUB-FAMILY B MEMBER 6"/>
    <property type="match status" value="1"/>
</dbReference>
<dbReference type="InterPro" id="IPR011527">
    <property type="entry name" value="ABC1_TM_dom"/>
</dbReference>
<dbReference type="AlphaFoldDB" id="A0A1F7UUH1"/>
<evidence type="ECO:0000256" key="4">
    <source>
        <dbReference type="ARBA" id="ARBA00022840"/>
    </source>
</evidence>
<dbReference type="GO" id="GO:0016887">
    <property type="term" value="F:ATP hydrolysis activity"/>
    <property type="evidence" value="ECO:0007669"/>
    <property type="project" value="InterPro"/>
</dbReference>
<gene>
    <name evidence="10" type="ORF">A3B21_00335</name>
</gene>
<comment type="caution">
    <text evidence="10">The sequence shown here is derived from an EMBL/GenBank/DDBJ whole genome shotgun (WGS) entry which is preliminary data.</text>
</comment>
<dbReference type="GO" id="GO:0005886">
    <property type="term" value="C:plasma membrane"/>
    <property type="evidence" value="ECO:0007669"/>
    <property type="project" value="UniProtKB-SubCell"/>
</dbReference>
<dbReference type="SMART" id="SM00382">
    <property type="entry name" value="AAA"/>
    <property type="match status" value="1"/>
</dbReference>
<dbReference type="InterPro" id="IPR003439">
    <property type="entry name" value="ABC_transporter-like_ATP-bd"/>
</dbReference>
<dbReference type="SUPFAM" id="SSF52540">
    <property type="entry name" value="P-loop containing nucleoside triphosphate hydrolases"/>
    <property type="match status" value="1"/>
</dbReference>
<dbReference type="InterPro" id="IPR036640">
    <property type="entry name" value="ABC1_TM_sf"/>
</dbReference>
<reference evidence="10 11" key="1">
    <citation type="journal article" date="2016" name="Nat. Commun.">
        <title>Thousands of microbial genomes shed light on interconnected biogeochemical processes in an aquifer system.</title>
        <authorList>
            <person name="Anantharaman K."/>
            <person name="Brown C.T."/>
            <person name="Hug L.A."/>
            <person name="Sharon I."/>
            <person name="Castelle C.J."/>
            <person name="Probst A.J."/>
            <person name="Thomas B.C."/>
            <person name="Singh A."/>
            <person name="Wilkins M.J."/>
            <person name="Karaoz U."/>
            <person name="Brodie E.L."/>
            <person name="Williams K.H."/>
            <person name="Hubbard S.S."/>
            <person name="Banfield J.F."/>
        </authorList>
    </citation>
    <scope>NUCLEOTIDE SEQUENCE [LARGE SCALE GENOMIC DNA]</scope>
</reference>
<feature type="transmembrane region" description="Helical" evidence="7">
    <location>
        <begin position="69"/>
        <end position="88"/>
    </location>
</feature>
<dbReference type="PROSITE" id="PS50929">
    <property type="entry name" value="ABC_TM1F"/>
    <property type="match status" value="1"/>
</dbReference>
<dbReference type="InterPro" id="IPR039421">
    <property type="entry name" value="Type_1_exporter"/>
</dbReference>
<protein>
    <recommendedName>
        <fullName evidence="12">ABC transporter ATP-binding protein</fullName>
    </recommendedName>
</protein>